<name>A0AC34FX36_9BILA</name>
<sequence length="71" mass="8286">MPFIEYYAFSTNTGEESLQTILHFKKKKNNKKTIAAYIKSRLERDTINQLNIYQCISGLKEKRQSSGCHLD</sequence>
<evidence type="ECO:0000313" key="2">
    <source>
        <dbReference type="WBParaSite" id="ES5_v2.g21985.t1"/>
    </source>
</evidence>
<evidence type="ECO:0000313" key="1">
    <source>
        <dbReference type="Proteomes" id="UP000887579"/>
    </source>
</evidence>
<protein>
    <submittedName>
        <fullName evidence="2">Uncharacterized protein</fullName>
    </submittedName>
</protein>
<dbReference type="Proteomes" id="UP000887579">
    <property type="component" value="Unplaced"/>
</dbReference>
<organism evidence="1 2">
    <name type="scientific">Panagrolaimus sp. ES5</name>
    <dbReference type="NCBI Taxonomy" id="591445"/>
    <lineage>
        <taxon>Eukaryota</taxon>
        <taxon>Metazoa</taxon>
        <taxon>Ecdysozoa</taxon>
        <taxon>Nematoda</taxon>
        <taxon>Chromadorea</taxon>
        <taxon>Rhabditida</taxon>
        <taxon>Tylenchina</taxon>
        <taxon>Panagrolaimomorpha</taxon>
        <taxon>Panagrolaimoidea</taxon>
        <taxon>Panagrolaimidae</taxon>
        <taxon>Panagrolaimus</taxon>
    </lineage>
</organism>
<dbReference type="WBParaSite" id="ES5_v2.g21985.t1">
    <property type="protein sequence ID" value="ES5_v2.g21985.t1"/>
    <property type="gene ID" value="ES5_v2.g21985"/>
</dbReference>
<reference evidence="2" key="1">
    <citation type="submission" date="2022-11" db="UniProtKB">
        <authorList>
            <consortium name="WormBaseParasite"/>
        </authorList>
    </citation>
    <scope>IDENTIFICATION</scope>
</reference>
<proteinExistence type="predicted"/>
<accession>A0AC34FX36</accession>